<dbReference type="OrthoDB" id="10575618at2759"/>
<evidence type="ECO:0000313" key="1">
    <source>
        <dbReference type="EMBL" id="TNN71339.1"/>
    </source>
</evidence>
<dbReference type="EMBL" id="SRLO01000151">
    <property type="protein sequence ID" value="TNN71339.1"/>
    <property type="molecule type" value="Genomic_DNA"/>
</dbReference>
<gene>
    <name evidence="1" type="ORF">EYF80_018417</name>
</gene>
<reference evidence="1 2" key="1">
    <citation type="submission" date="2019-03" db="EMBL/GenBank/DDBJ databases">
        <title>First draft genome of Liparis tanakae, snailfish: a comprehensive survey of snailfish specific genes.</title>
        <authorList>
            <person name="Kim W."/>
            <person name="Song I."/>
            <person name="Jeong J.-H."/>
            <person name="Kim D."/>
            <person name="Kim S."/>
            <person name="Ryu S."/>
            <person name="Song J.Y."/>
            <person name="Lee S.K."/>
        </authorList>
    </citation>
    <scope>NUCLEOTIDE SEQUENCE [LARGE SCALE GENOMIC DNA]</scope>
    <source>
        <tissue evidence="1">Muscle</tissue>
    </source>
</reference>
<dbReference type="AlphaFoldDB" id="A0A4Z2HZR2"/>
<protein>
    <submittedName>
        <fullName evidence="1">Uncharacterized protein</fullName>
    </submittedName>
</protein>
<keyword evidence="2" id="KW-1185">Reference proteome</keyword>
<dbReference type="Proteomes" id="UP000314294">
    <property type="component" value="Unassembled WGS sequence"/>
</dbReference>
<organism evidence="1 2">
    <name type="scientific">Liparis tanakae</name>
    <name type="common">Tanaka's snailfish</name>
    <dbReference type="NCBI Taxonomy" id="230148"/>
    <lineage>
        <taxon>Eukaryota</taxon>
        <taxon>Metazoa</taxon>
        <taxon>Chordata</taxon>
        <taxon>Craniata</taxon>
        <taxon>Vertebrata</taxon>
        <taxon>Euteleostomi</taxon>
        <taxon>Actinopterygii</taxon>
        <taxon>Neopterygii</taxon>
        <taxon>Teleostei</taxon>
        <taxon>Neoteleostei</taxon>
        <taxon>Acanthomorphata</taxon>
        <taxon>Eupercaria</taxon>
        <taxon>Perciformes</taxon>
        <taxon>Cottioidei</taxon>
        <taxon>Cottales</taxon>
        <taxon>Liparidae</taxon>
        <taxon>Liparis</taxon>
    </lineage>
</organism>
<accession>A0A4Z2HZR2</accession>
<name>A0A4Z2HZR2_9TELE</name>
<evidence type="ECO:0000313" key="2">
    <source>
        <dbReference type="Proteomes" id="UP000314294"/>
    </source>
</evidence>
<comment type="caution">
    <text evidence="1">The sequence shown here is derived from an EMBL/GenBank/DDBJ whole genome shotgun (WGS) entry which is preliminary data.</text>
</comment>
<proteinExistence type="predicted"/>
<sequence>MKPPSDALDSSKLRESDPQLAEHVIYYSWQALKKIPTEPELRSFGCSGDITPQKKRRRFEEEHRTKQAKIELRWTVAEAKQSQRSTRAMWEESAGVLLFSRIKPKQFVY</sequence>